<reference evidence="1" key="1">
    <citation type="submission" date="2023-04" db="EMBL/GenBank/DDBJ databases">
        <title>Draft Genome sequencing of Naganishia species isolated from polar environments using Oxford Nanopore Technology.</title>
        <authorList>
            <person name="Leo P."/>
            <person name="Venkateswaran K."/>
        </authorList>
    </citation>
    <scope>NUCLEOTIDE SEQUENCE</scope>
    <source>
        <strain evidence="1">MNA-CCFEE 5261</strain>
    </source>
</reference>
<keyword evidence="2" id="KW-1185">Reference proteome</keyword>
<proteinExistence type="predicted"/>
<organism evidence="1 2">
    <name type="scientific">Naganishia cerealis</name>
    <dbReference type="NCBI Taxonomy" id="610337"/>
    <lineage>
        <taxon>Eukaryota</taxon>
        <taxon>Fungi</taxon>
        <taxon>Dikarya</taxon>
        <taxon>Basidiomycota</taxon>
        <taxon>Agaricomycotina</taxon>
        <taxon>Tremellomycetes</taxon>
        <taxon>Filobasidiales</taxon>
        <taxon>Filobasidiaceae</taxon>
        <taxon>Naganishia</taxon>
    </lineage>
</organism>
<evidence type="ECO:0000313" key="2">
    <source>
        <dbReference type="Proteomes" id="UP001241377"/>
    </source>
</evidence>
<dbReference type="Proteomes" id="UP001241377">
    <property type="component" value="Unassembled WGS sequence"/>
</dbReference>
<evidence type="ECO:0000313" key="1">
    <source>
        <dbReference type="EMBL" id="KAJ9097865.1"/>
    </source>
</evidence>
<sequence length="734" mass="81407">MSKIINQSLDQRLGPNEEVFGVGHSLGGYVLSNYSLHGRHRANVRALAGVSPDGAKFSAVELEELRDLMHVGKSLIRTYKMAKRIWPGNRLKATAMTPFLQSFFHSPAIEYAYNSDMLQPSLTPAEMSHLPPICLLWGTREAVLPASNLEYFKTYLPADRTTFLSPQGMAHGSLPDGPRELVDPIIEYFTRINEKSSKLSPPGGTRPRALSLNCTTPSPSKRASCMATALTDKSPNAFRSSGTSEALNKKRAKRAANKEKNRQKAKEVAEVIASRVKAWENAVPMGIGTPEAVKCWRDSRLREADAFTVPTQDKGTSLLRRMMGHRAAQTIPARVFKLGEVSAVVEGLMETHGRWSINFLDASCDIFLTADKSAAISFKTQSTGTAHVAVAFGDPLCAPEDYSSALTQFEAYCDSRNMQFGLVGVGKEVRDYARSRKWITMQLGSEQMINTETNSILTGLERPACTRHISTKPPEVFIPTSNSKVPLTLISYNPVEPGQNTELEEKAQQFYDAWSKRKTHSAHSTTISDLFALRGVMTYLFMMNPTDDSITGLAALMRIGSKAYLLDPVLQAEHVPSSVSDFLRLAAMSEVKKIPGARMSFGLEPHRKPTEMSGVLWPGKQLARNRTKEVYDVLKFGGKHQIHSKFRPDPALERPLYIVLAQKSWHAMYILHIARAIFDATNVNSSAVHKAYKERRRARKTEATQRPTGSQLTPLLRASDQYSSRRGSHSCMSS</sequence>
<protein>
    <submittedName>
        <fullName evidence="1">Uncharacterized protein</fullName>
    </submittedName>
</protein>
<gene>
    <name evidence="1" type="ORF">QFC19_006658</name>
</gene>
<accession>A0ACC2VFI5</accession>
<comment type="caution">
    <text evidence="1">The sequence shown here is derived from an EMBL/GenBank/DDBJ whole genome shotgun (WGS) entry which is preliminary data.</text>
</comment>
<dbReference type="EMBL" id="JASBWR010000082">
    <property type="protein sequence ID" value="KAJ9097865.1"/>
    <property type="molecule type" value="Genomic_DNA"/>
</dbReference>
<name>A0ACC2VFI5_9TREE</name>